<dbReference type="PANTHER" id="PTHR43483:SF3">
    <property type="entry name" value="MEMBRANE TRANSPORTER PROTEIN HI_0806-RELATED"/>
    <property type="match status" value="1"/>
</dbReference>
<dbReference type="OrthoDB" id="457670at2"/>
<dbReference type="Pfam" id="PF01925">
    <property type="entry name" value="TauE"/>
    <property type="match status" value="1"/>
</dbReference>
<proteinExistence type="inferred from homology"/>
<feature type="transmembrane region" description="Helical" evidence="6">
    <location>
        <begin position="79"/>
        <end position="99"/>
    </location>
</feature>
<dbReference type="Proteomes" id="UP000072660">
    <property type="component" value="Unassembled WGS sequence"/>
</dbReference>
<evidence type="ECO:0000256" key="6">
    <source>
        <dbReference type="RuleBase" id="RU363041"/>
    </source>
</evidence>
<keyword evidence="5 6" id="KW-0472">Membrane</keyword>
<name>A0A139SXL2_9GAMM</name>
<sequence length="260" mass="26216">MEFMLFLLLGAAAGLLAGLFGVGGGLIIVPVLVFAFTAQGFEAELLTHMAVGTSLASIIFTSLSSAYAHHKKGALNMAVVLPMAFGTIVGSALGAWTAGAISGPALQKIIGIFALLMALQIALDLRPKASGGLPGTAGLSAAGGVIGWAAAIFGIGGGSLSVPFLLWRGQSMQQAVAVSAACGLPIALSGALSFAVLGSQAGALPNWSLGYIYLPALLGIALLSVPFAKLGANLAHRLPQLLLKRLFALLLLSVGLKFLL</sequence>
<comment type="similarity">
    <text evidence="2 6">Belongs to the 4-toluene sulfonate uptake permease (TSUP) (TC 2.A.102) family.</text>
</comment>
<evidence type="ECO:0000256" key="1">
    <source>
        <dbReference type="ARBA" id="ARBA00004141"/>
    </source>
</evidence>
<evidence type="ECO:0000313" key="8">
    <source>
        <dbReference type="Proteomes" id="UP000072660"/>
    </source>
</evidence>
<dbReference type="PANTHER" id="PTHR43483">
    <property type="entry name" value="MEMBRANE TRANSPORTER PROTEIN HI_0806-RELATED"/>
    <property type="match status" value="1"/>
</dbReference>
<protein>
    <recommendedName>
        <fullName evidence="6">Probable membrane transporter protein</fullName>
    </recommendedName>
</protein>
<dbReference type="GO" id="GO:0005886">
    <property type="term" value="C:plasma membrane"/>
    <property type="evidence" value="ECO:0007669"/>
    <property type="project" value="UniProtKB-SubCell"/>
</dbReference>
<accession>A0A139SXL2</accession>
<feature type="transmembrane region" description="Helical" evidence="6">
    <location>
        <begin position="45"/>
        <end position="67"/>
    </location>
</feature>
<feature type="transmembrane region" description="Helical" evidence="6">
    <location>
        <begin position="242"/>
        <end position="259"/>
    </location>
</feature>
<evidence type="ECO:0000256" key="2">
    <source>
        <dbReference type="ARBA" id="ARBA00009142"/>
    </source>
</evidence>
<keyword evidence="4 6" id="KW-1133">Transmembrane helix</keyword>
<evidence type="ECO:0000313" key="7">
    <source>
        <dbReference type="EMBL" id="KXU39190.1"/>
    </source>
</evidence>
<dbReference type="InterPro" id="IPR002781">
    <property type="entry name" value="TM_pro_TauE-like"/>
</dbReference>
<dbReference type="EMBL" id="LSZO01000034">
    <property type="protein sequence ID" value="KXU39190.1"/>
    <property type="molecule type" value="Genomic_DNA"/>
</dbReference>
<evidence type="ECO:0000256" key="5">
    <source>
        <dbReference type="ARBA" id="ARBA00023136"/>
    </source>
</evidence>
<evidence type="ECO:0000256" key="3">
    <source>
        <dbReference type="ARBA" id="ARBA00022692"/>
    </source>
</evidence>
<keyword evidence="3 6" id="KW-0812">Transmembrane</keyword>
<reference evidence="7 8" key="1">
    <citation type="submission" date="2016-02" db="EMBL/GenBank/DDBJ databases">
        <authorList>
            <person name="Wen L."/>
            <person name="He K."/>
            <person name="Yang H."/>
        </authorList>
    </citation>
    <scope>NUCLEOTIDE SEQUENCE [LARGE SCALE GENOMIC DNA]</scope>
    <source>
        <strain evidence="7 8">CV58</strain>
    </source>
</reference>
<keyword evidence="6" id="KW-1003">Cell membrane</keyword>
<feature type="transmembrane region" description="Helical" evidence="6">
    <location>
        <begin position="175"/>
        <end position="197"/>
    </location>
</feature>
<evidence type="ECO:0000256" key="4">
    <source>
        <dbReference type="ARBA" id="ARBA00022989"/>
    </source>
</evidence>
<organism evidence="7 8">
    <name type="scientific">Ventosimonas gracilis</name>
    <dbReference type="NCBI Taxonomy" id="1680762"/>
    <lineage>
        <taxon>Bacteria</taxon>
        <taxon>Pseudomonadati</taxon>
        <taxon>Pseudomonadota</taxon>
        <taxon>Gammaproteobacteria</taxon>
        <taxon>Pseudomonadales</taxon>
        <taxon>Ventosimonadaceae</taxon>
        <taxon>Ventosimonas</taxon>
    </lineage>
</organism>
<comment type="caution">
    <text evidence="7">The sequence shown here is derived from an EMBL/GenBank/DDBJ whole genome shotgun (WGS) entry which is preliminary data.</text>
</comment>
<dbReference type="AlphaFoldDB" id="A0A139SXL2"/>
<dbReference type="RefSeq" id="WP_068387123.1">
    <property type="nucleotide sequence ID" value="NZ_LSZO01000034.1"/>
</dbReference>
<comment type="subcellular location">
    <subcellularLocation>
        <location evidence="6">Cell membrane</location>
        <topology evidence="6">Multi-pass membrane protein</topology>
    </subcellularLocation>
    <subcellularLocation>
        <location evidence="1">Membrane</location>
        <topology evidence="1">Multi-pass membrane protein</topology>
    </subcellularLocation>
</comment>
<keyword evidence="8" id="KW-1185">Reference proteome</keyword>
<feature type="transmembrane region" description="Helical" evidence="6">
    <location>
        <begin position="209"/>
        <end position="230"/>
    </location>
</feature>
<gene>
    <name evidence="7" type="ORF">AXE65_09775</name>
</gene>